<sequence>MKKYEIFISGVQKELKTERRAVKDFILKDVLLLEYFNVFLFEDAPARSKSAEKSYLEEVRKCDVYIGLLGQKYGEDRKGKISPTEAEFCQAKVKHKEILIYIKGQGSVDSDREIGVRKIIKEIKDSGAGHSYRRFESITELTNLVYESLITFLKEKGDVGRAGFDQRICEGATLSDIEDAKVKWFLRVARTKRNFPLGLDSPVKDVFTHLKLLRDGNLTNAAVLLFGKNPGKFFDQAKIKCVQLPNTEVVKPFSSYHTYEEENLFEQVDKAVAFVLDAIKFPVIQQVHTVQVARPREIPEFAIYEAIVNAVAHRDYNKTSSVQVMVFLDRVEVWNSGTLPDNLKVEDLKKPHSSHPSNPTLANVLYYSNYIQQVGSGTTEMVRQCKAHGLPEPEFISVRNLEFKTILARDIFTEAFFERFGFNDRQKRAVKLIKEKGNISLSDLQAVFPAVNRRTLYRDLQALVDKGILKAQGERKGRRYRL</sequence>
<accession>A0A1J4SFL0</accession>
<reference evidence="2 3" key="1">
    <citation type="journal article" date="2016" name="Environ. Microbiol.">
        <title>Genomic resolution of a cold subsurface aquifer community provides metabolic insights for novel microbes adapted to high CO concentrations.</title>
        <authorList>
            <person name="Probst A.J."/>
            <person name="Castelle C.J."/>
            <person name="Singh A."/>
            <person name="Brown C.T."/>
            <person name="Anantharaman K."/>
            <person name="Sharon I."/>
            <person name="Hug L.A."/>
            <person name="Burstein D."/>
            <person name="Emerson J.B."/>
            <person name="Thomas B.C."/>
            <person name="Banfield J.F."/>
        </authorList>
    </citation>
    <scope>NUCLEOTIDE SEQUENCE [LARGE SCALE GENOMIC DNA]</scope>
    <source>
        <strain evidence="2">CG1_02_38_46</strain>
    </source>
</reference>
<name>A0A1J4SFL0_9BACT</name>
<evidence type="ECO:0000259" key="1">
    <source>
        <dbReference type="Pfam" id="PF13271"/>
    </source>
</evidence>
<dbReference type="Gene3D" id="1.10.10.10">
    <property type="entry name" value="Winged helix-like DNA-binding domain superfamily/Winged helix DNA-binding domain"/>
    <property type="match status" value="1"/>
</dbReference>
<comment type="caution">
    <text evidence="2">The sequence shown here is derived from an EMBL/GenBank/DDBJ whole genome shotgun (WGS) entry which is preliminary data.</text>
</comment>
<proteinExistence type="predicted"/>
<dbReference type="Pfam" id="PF13749">
    <property type="entry name" value="HATPase_c_4"/>
    <property type="match status" value="1"/>
</dbReference>
<organism evidence="2 3">
    <name type="scientific">Candidatus Desantisbacteria bacterium CG1_02_38_46</name>
    <dbReference type="NCBI Taxonomy" id="1817893"/>
    <lineage>
        <taxon>Bacteria</taxon>
        <taxon>Candidatus Desantisiibacteriota</taxon>
    </lineage>
</organism>
<protein>
    <recommendedName>
        <fullName evidence="1">DUF4062 domain-containing protein</fullName>
    </recommendedName>
</protein>
<dbReference type="EMBL" id="MNUO01000024">
    <property type="protein sequence ID" value="OIN98080.1"/>
    <property type="molecule type" value="Genomic_DNA"/>
</dbReference>
<dbReference type="InterPro" id="IPR038475">
    <property type="entry name" value="RecG_C_sf"/>
</dbReference>
<dbReference type="PANTHER" id="PTHR30595">
    <property type="entry name" value="GLPR-RELATED TRANSCRIPTIONAL REPRESSOR"/>
    <property type="match status" value="1"/>
</dbReference>
<dbReference type="PANTHER" id="PTHR30595:SF6">
    <property type="entry name" value="SCHLAFEN ALBA-2 DOMAIN-CONTAINING PROTEIN"/>
    <property type="match status" value="1"/>
</dbReference>
<dbReference type="InterPro" id="IPR036390">
    <property type="entry name" value="WH_DNA-bd_sf"/>
</dbReference>
<dbReference type="STRING" id="1817893.AUJ66_01550"/>
<dbReference type="AlphaFoldDB" id="A0A1J4SFL0"/>
<dbReference type="Pfam" id="PF13271">
    <property type="entry name" value="DUF4062"/>
    <property type="match status" value="1"/>
</dbReference>
<dbReference type="Proteomes" id="UP000182278">
    <property type="component" value="Unassembled WGS sequence"/>
</dbReference>
<dbReference type="SUPFAM" id="SSF46785">
    <property type="entry name" value="Winged helix' DNA-binding domain"/>
    <property type="match status" value="1"/>
</dbReference>
<dbReference type="InterPro" id="IPR025139">
    <property type="entry name" value="DUF4062"/>
</dbReference>
<feature type="domain" description="DUF4062" evidence="1">
    <location>
        <begin position="6"/>
        <end position="91"/>
    </location>
</feature>
<dbReference type="InterPro" id="IPR036388">
    <property type="entry name" value="WH-like_DNA-bd_sf"/>
</dbReference>
<gene>
    <name evidence="2" type="ORF">AUJ66_01550</name>
</gene>
<dbReference type="Gene3D" id="3.30.565.60">
    <property type="match status" value="1"/>
</dbReference>
<evidence type="ECO:0000313" key="2">
    <source>
        <dbReference type="EMBL" id="OIN98080.1"/>
    </source>
</evidence>
<evidence type="ECO:0000313" key="3">
    <source>
        <dbReference type="Proteomes" id="UP000182278"/>
    </source>
</evidence>